<evidence type="ECO:0000313" key="5">
    <source>
        <dbReference type="Proteomes" id="UP001370348"/>
    </source>
</evidence>
<evidence type="ECO:0000256" key="3">
    <source>
        <dbReference type="SAM" id="SignalP"/>
    </source>
</evidence>
<feature type="transmembrane region" description="Helical" evidence="2">
    <location>
        <begin position="311"/>
        <end position="331"/>
    </location>
</feature>
<sequence length="360" mass="37752">MDAPNPRCTRRLRFLRRLRPRIVTATLSLAALCASPAGAQSTASSEREAAEHDRRGHDAVKRADAETARLEFLKSYRLVASPRTLWSLMRSEIDSNRPLEALKHLRMYLADPAADPKKKEQGQGLLEELIPQVGHLRIDVPETAPVTVDGVRIPSEERKNGLDVTPGNHVVEVVVASVLRRAEVDAPAGKETVVPLDLPSRAPPGSAAPPSSAAGGAPSAAGPGLASNDPSPPSKTAERSGGVGMPPTATWILGGVAVAALGAGVAFSLSAQSKKDDIGHDRDACANPNSAECARVRDLDDTGRSHATLGWIAYGGAGAALIAGGLVWVLAPKSERHTARTQIVPMTAPGVAGVRLQTRF</sequence>
<gene>
    <name evidence="4" type="ORF">LZC94_22770</name>
</gene>
<dbReference type="Proteomes" id="UP001370348">
    <property type="component" value="Chromosome"/>
</dbReference>
<proteinExistence type="predicted"/>
<feature type="signal peptide" evidence="3">
    <location>
        <begin position="1"/>
        <end position="39"/>
    </location>
</feature>
<feature type="compositionally biased region" description="Basic and acidic residues" evidence="1">
    <location>
        <begin position="45"/>
        <end position="62"/>
    </location>
</feature>
<protein>
    <recommendedName>
        <fullName evidence="6">PEGA domain-containing protein</fullName>
    </recommendedName>
</protein>
<feature type="region of interest" description="Disordered" evidence="1">
    <location>
        <begin position="192"/>
        <end position="243"/>
    </location>
</feature>
<name>A0ABZ2MBZ6_9BACT</name>
<keyword evidence="5" id="KW-1185">Reference proteome</keyword>
<feature type="chain" id="PRO_5046174502" description="PEGA domain-containing protein" evidence="3">
    <location>
        <begin position="40"/>
        <end position="360"/>
    </location>
</feature>
<feature type="compositionally biased region" description="Low complexity" evidence="1">
    <location>
        <begin position="199"/>
        <end position="227"/>
    </location>
</feature>
<keyword evidence="3" id="KW-0732">Signal</keyword>
<evidence type="ECO:0008006" key="6">
    <source>
        <dbReference type="Google" id="ProtNLM"/>
    </source>
</evidence>
<keyword evidence="2" id="KW-0812">Transmembrane</keyword>
<evidence type="ECO:0000313" key="4">
    <source>
        <dbReference type="EMBL" id="WXB20035.1"/>
    </source>
</evidence>
<reference evidence="4 5" key="1">
    <citation type="submission" date="2021-12" db="EMBL/GenBank/DDBJ databases">
        <title>Discovery of the Pendulisporaceae a myxobacterial family with distinct sporulation behavior and unique specialized metabolism.</title>
        <authorList>
            <person name="Garcia R."/>
            <person name="Popoff A."/>
            <person name="Bader C.D."/>
            <person name="Loehr J."/>
            <person name="Walesch S."/>
            <person name="Walt C."/>
            <person name="Boldt J."/>
            <person name="Bunk B."/>
            <person name="Haeckl F.J.F.P.J."/>
            <person name="Gunesch A.P."/>
            <person name="Birkelbach J."/>
            <person name="Nuebel U."/>
            <person name="Pietschmann T."/>
            <person name="Bach T."/>
            <person name="Mueller R."/>
        </authorList>
    </citation>
    <scope>NUCLEOTIDE SEQUENCE [LARGE SCALE GENOMIC DNA]</scope>
    <source>
        <strain evidence="4 5">MSr11954</strain>
    </source>
</reference>
<organism evidence="4 5">
    <name type="scientific">Pendulispora albinea</name>
    <dbReference type="NCBI Taxonomy" id="2741071"/>
    <lineage>
        <taxon>Bacteria</taxon>
        <taxon>Pseudomonadati</taxon>
        <taxon>Myxococcota</taxon>
        <taxon>Myxococcia</taxon>
        <taxon>Myxococcales</taxon>
        <taxon>Sorangiineae</taxon>
        <taxon>Pendulisporaceae</taxon>
        <taxon>Pendulispora</taxon>
    </lineage>
</organism>
<accession>A0ABZ2MBZ6</accession>
<feature type="region of interest" description="Disordered" evidence="1">
    <location>
        <begin position="38"/>
        <end position="62"/>
    </location>
</feature>
<evidence type="ECO:0000256" key="2">
    <source>
        <dbReference type="SAM" id="Phobius"/>
    </source>
</evidence>
<dbReference type="EMBL" id="CP089984">
    <property type="protein sequence ID" value="WXB20035.1"/>
    <property type="molecule type" value="Genomic_DNA"/>
</dbReference>
<keyword evidence="2" id="KW-1133">Transmembrane helix</keyword>
<keyword evidence="2" id="KW-0472">Membrane</keyword>
<dbReference type="RefSeq" id="WP_394829635.1">
    <property type="nucleotide sequence ID" value="NZ_CP089984.1"/>
</dbReference>
<evidence type="ECO:0000256" key="1">
    <source>
        <dbReference type="SAM" id="MobiDB-lite"/>
    </source>
</evidence>